<feature type="domain" description="Fumarylacetoacetase-like C-terminal" evidence="2">
    <location>
        <begin position="71"/>
        <end position="241"/>
    </location>
</feature>
<evidence type="ECO:0000256" key="1">
    <source>
        <dbReference type="ARBA" id="ARBA00023239"/>
    </source>
</evidence>
<dbReference type="PANTHER" id="PTHR30143:SF0">
    <property type="entry name" value="2-KETO-4-PENTENOATE HYDRATASE"/>
    <property type="match status" value="1"/>
</dbReference>
<dbReference type="SUPFAM" id="SSF56529">
    <property type="entry name" value="FAH"/>
    <property type="match status" value="1"/>
</dbReference>
<evidence type="ECO:0000313" key="4">
    <source>
        <dbReference type="Proteomes" id="UP000188929"/>
    </source>
</evidence>
<keyword evidence="4" id="KW-1185">Reference proteome</keyword>
<evidence type="ECO:0000313" key="3">
    <source>
        <dbReference type="EMBL" id="ONH31085.1"/>
    </source>
</evidence>
<dbReference type="InterPro" id="IPR011234">
    <property type="entry name" value="Fumarylacetoacetase-like_C"/>
</dbReference>
<dbReference type="OrthoDB" id="9792137at2"/>
<sequence length="249" mass="26263">MEGARLRAEAVPQLPPGLPLADAYRIQHAVVGRRLARGERLAGTKLGMTSRAKMAQMGISEIICGQLTDAMMVPDGGTVDLARLIHPRVEPEVAFRLARDVDLTGPDAEVDILACVDAVAPGLEIIDSRYADFRFSLPDVVADNTSAAFFVVGPWRALDEAAREALGDLVVELVIDGEVVERGSTGEILGHPLDALRALVPLARERGFPLTAGQVLLAGAATAAAPLRPARVEARVARLGTASAVAERA</sequence>
<reference evidence="4" key="1">
    <citation type="submission" date="2016-10" db="EMBL/GenBank/DDBJ databases">
        <title>Frankia sp. NRRL B-16386 Genome sequencing.</title>
        <authorList>
            <person name="Ghodhbane-Gtari F."/>
            <person name="Swanson E."/>
            <person name="Gueddou A."/>
            <person name="Hezbri K."/>
            <person name="Ktari K."/>
            <person name="Nouioui I."/>
            <person name="Morris K."/>
            <person name="Simpson S."/>
            <person name="Abebe-Akele F."/>
            <person name="Thomas K."/>
            <person name="Gtari M."/>
            <person name="Tisa L.S."/>
        </authorList>
    </citation>
    <scope>NUCLEOTIDE SEQUENCE [LARGE SCALE GENOMIC DNA]</scope>
    <source>
        <strain evidence="4">NRRL B-16386</strain>
    </source>
</reference>
<protein>
    <submittedName>
        <fullName evidence="3">4-oxalocrotonate decarboxylase</fullName>
    </submittedName>
</protein>
<dbReference type="InterPro" id="IPR050772">
    <property type="entry name" value="Hydratase-Decarb/MhpD_sf"/>
</dbReference>
<comment type="caution">
    <text evidence="3">The sequence shown here is derived from an EMBL/GenBank/DDBJ whole genome shotgun (WGS) entry which is preliminary data.</text>
</comment>
<organism evidence="3 4">
    <name type="scientific">Pseudofrankia asymbiotica</name>
    <dbReference type="NCBI Taxonomy" id="1834516"/>
    <lineage>
        <taxon>Bacteria</taxon>
        <taxon>Bacillati</taxon>
        <taxon>Actinomycetota</taxon>
        <taxon>Actinomycetes</taxon>
        <taxon>Frankiales</taxon>
        <taxon>Frankiaceae</taxon>
        <taxon>Pseudofrankia</taxon>
    </lineage>
</organism>
<proteinExistence type="predicted"/>
<dbReference type="GO" id="GO:0008684">
    <property type="term" value="F:2-oxopent-4-enoate hydratase activity"/>
    <property type="evidence" value="ECO:0007669"/>
    <property type="project" value="TreeGrafter"/>
</dbReference>
<dbReference type="GO" id="GO:0005737">
    <property type="term" value="C:cytoplasm"/>
    <property type="evidence" value="ECO:0007669"/>
    <property type="project" value="TreeGrafter"/>
</dbReference>
<dbReference type="STRING" id="1834516.BL253_10970"/>
<name>A0A1V2IDD1_9ACTN</name>
<keyword evidence="1" id="KW-0456">Lyase</keyword>
<dbReference type="Gene3D" id="3.90.850.10">
    <property type="entry name" value="Fumarylacetoacetase-like, C-terminal domain"/>
    <property type="match status" value="1"/>
</dbReference>
<dbReference type="PANTHER" id="PTHR30143">
    <property type="entry name" value="ACID HYDRATASE"/>
    <property type="match status" value="1"/>
</dbReference>
<dbReference type="AlphaFoldDB" id="A0A1V2IDD1"/>
<accession>A0A1V2IDD1</accession>
<dbReference type="EMBL" id="MOMC01000019">
    <property type="protein sequence ID" value="ONH31085.1"/>
    <property type="molecule type" value="Genomic_DNA"/>
</dbReference>
<evidence type="ECO:0000259" key="2">
    <source>
        <dbReference type="Pfam" id="PF01557"/>
    </source>
</evidence>
<dbReference type="InterPro" id="IPR036663">
    <property type="entry name" value="Fumarylacetoacetase_C_sf"/>
</dbReference>
<dbReference type="Proteomes" id="UP000188929">
    <property type="component" value="Unassembled WGS sequence"/>
</dbReference>
<gene>
    <name evidence="3" type="ORF">BL253_10970</name>
</gene>
<dbReference type="Pfam" id="PF01557">
    <property type="entry name" value="FAA_hydrolase"/>
    <property type="match status" value="1"/>
</dbReference>